<accession>A0ABN2RUA2</accession>
<dbReference type="InterPro" id="IPR027476">
    <property type="entry name" value="DppA_N"/>
</dbReference>
<dbReference type="SUPFAM" id="SSF63992">
    <property type="entry name" value="Dipeptide transport protein"/>
    <property type="match status" value="1"/>
</dbReference>
<dbReference type="PIRSF" id="PIRSF015853">
    <property type="entry name" value="Pep_DppA"/>
    <property type="match status" value="1"/>
</dbReference>
<dbReference type="CDD" id="cd08663">
    <property type="entry name" value="DAP_dppA_1"/>
    <property type="match status" value="1"/>
</dbReference>
<dbReference type="Proteomes" id="UP001500571">
    <property type="component" value="Unassembled WGS sequence"/>
</dbReference>
<dbReference type="Pfam" id="PF04951">
    <property type="entry name" value="Peptidase_M55"/>
    <property type="match status" value="1"/>
</dbReference>
<comment type="caution">
    <text evidence="1">The sequence shown here is derived from an EMBL/GenBank/DDBJ whole genome shotgun (WGS) entry which is preliminary data.</text>
</comment>
<protein>
    <submittedName>
        <fullName evidence="1">M55 family metallopeptidase</fullName>
    </submittedName>
</protein>
<keyword evidence="2" id="KW-1185">Reference proteome</keyword>
<dbReference type="RefSeq" id="WP_344048025.1">
    <property type="nucleotide sequence ID" value="NZ_BAAAPB010000005.1"/>
</dbReference>
<dbReference type="InterPro" id="IPR007035">
    <property type="entry name" value="Peptidase_M55"/>
</dbReference>
<proteinExistence type="predicted"/>
<dbReference type="InterPro" id="IPR036177">
    <property type="entry name" value="Peptidase_M55_sf"/>
</dbReference>
<sequence length="281" mass="29250">MKVYISVDMEGIGGVATLDQTVRGGHGYPRAQQLMTQETNAAIDGAFAGGATDVLVSDSHGTMDNLIHEQLDPRARLIFGTPRGFCMAEGLTDDFDLALFVGYHAPAGAVGVLAHTFSSHFTAVRVNGHDASEASVNALFAATRGVPVGLVTGDDVICALAEASLPGVSTVAVKRSIGFSSAESMPPSLACEAVRAGARSAVERSDPRKLLSIPSRLHVEFEMPNATAAELASGIPGVVRSGDRTVGREVDSADELLGLVTVAYSLAHLGVVTRLGLLERR</sequence>
<organism evidence="1 2">
    <name type="scientific">Nocardioides panacihumi</name>
    <dbReference type="NCBI Taxonomy" id="400774"/>
    <lineage>
        <taxon>Bacteria</taxon>
        <taxon>Bacillati</taxon>
        <taxon>Actinomycetota</taxon>
        <taxon>Actinomycetes</taxon>
        <taxon>Propionibacteriales</taxon>
        <taxon>Nocardioidaceae</taxon>
        <taxon>Nocardioides</taxon>
    </lineage>
</organism>
<gene>
    <name evidence="1" type="ORF">GCM10009798_40370</name>
</gene>
<evidence type="ECO:0000313" key="1">
    <source>
        <dbReference type="EMBL" id="GAA1975051.1"/>
    </source>
</evidence>
<reference evidence="1 2" key="1">
    <citation type="journal article" date="2019" name="Int. J. Syst. Evol. Microbiol.">
        <title>The Global Catalogue of Microorganisms (GCM) 10K type strain sequencing project: providing services to taxonomists for standard genome sequencing and annotation.</title>
        <authorList>
            <consortium name="The Broad Institute Genomics Platform"/>
            <consortium name="The Broad Institute Genome Sequencing Center for Infectious Disease"/>
            <person name="Wu L."/>
            <person name="Ma J."/>
        </authorList>
    </citation>
    <scope>NUCLEOTIDE SEQUENCE [LARGE SCALE GENOMIC DNA]</scope>
    <source>
        <strain evidence="1 2">JCM 15309</strain>
    </source>
</reference>
<evidence type="ECO:0000313" key="2">
    <source>
        <dbReference type="Proteomes" id="UP001500571"/>
    </source>
</evidence>
<dbReference type="Gene3D" id="3.40.50.10780">
    <property type="entry name" value="Dipeptide transport protein"/>
    <property type="match status" value="1"/>
</dbReference>
<dbReference type="Gene3D" id="3.30.1360.130">
    <property type="entry name" value="Dipeptide transport protein"/>
    <property type="match status" value="1"/>
</dbReference>
<name>A0ABN2RUA2_9ACTN</name>
<dbReference type="EMBL" id="BAAAPB010000005">
    <property type="protein sequence ID" value="GAA1975051.1"/>
    <property type="molecule type" value="Genomic_DNA"/>
</dbReference>